<dbReference type="NCBIfam" id="NF045955">
    <property type="entry name" value="MHO_4530_fam"/>
    <property type="match status" value="1"/>
</dbReference>
<dbReference type="RefSeq" id="WP_169580222.1">
    <property type="nucleotide sequence ID" value="NZ_CP051480.1"/>
</dbReference>
<keyword evidence="1" id="KW-1133">Transmembrane helix</keyword>
<gene>
    <name evidence="2" type="ORF">HGG64_01590</name>
</gene>
<keyword evidence="1" id="KW-0812">Transmembrane</keyword>
<reference evidence="2 3" key="1">
    <citation type="submission" date="2020-04" db="EMBL/GenBank/DDBJ databases">
        <title>Novel Mycoplasma species detected in Phocoena phocoena (harbor porpoise) from the USA.</title>
        <authorList>
            <person name="Volokhov D.V."/>
        </authorList>
    </citation>
    <scope>NUCLEOTIDE SEQUENCE [LARGE SCALE GENOMIC DNA]</scope>
    <source>
        <strain evidence="2 3">C264-NAS</strain>
    </source>
</reference>
<sequence length="528" mass="62342">MNSSNNIHEEYNVLLVIIWLISIVLIFLAVTFLIFIIGKRRYAKIQNSEGYMSLSVDLKKSRIKINNDSEVRNVDPWFFRKTALSSGKWVKLSDFLNCLPSEIKEQIENLLQAKKAEKIRFSIIDNKMLQIQSFIKFQVNNFEGDLANCFIEWKNFSVKDEKVFKEIEESNEYLFDEKNKYFALAFILNVSNISTVENFINLFKKQCAVKEIFNIKPILKWNKLFFIFPFEDFSPVEAKAAIEQIVTAAKTYVKCYSRMVTFNNQLLNNISEEKFNILFDYIKIRYAGEKQGKLIEISNKWLEENDFIDFEKQYKIIEDEIKESKIITNEEILFKNFSNKKFATRKLTFKNRFLELNHATNDSIKNLDIYKDLIFNFYDNVEKYKLNNSLVFIEDFILNSVGPEKIIFADAKCKNLIQIIEFGNLNSINNLKIMLEKKLKGERINLAIKINKISEPIVNLISPWIKFIWIGENITSRLSDPATLLLLNSLFKKAMQHDIKVVLEKLNYKFYKKVLYKYKQNIIYTNID</sequence>
<protein>
    <submittedName>
        <fullName evidence="2">Uncharacterized protein</fullName>
    </submittedName>
</protein>
<dbReference type="EMBL" id="CP051480">
    <property type="protein sequence ID" value="QJG66399.1"/>
    <property type="molecule type" value="Genomic_DNA"/>
</dbReference>
<evidence type="ECO:0000256" key="1">
    <source>
        <dbReference type="SAM" id="Phobius"/>
    </source>
</evidence>
<dbReference type="Proteomes" id="UP000501728">
    <property type="component" value="Chromosome"/>
</dbReference>
<evidence type="ECO:0000313" key="3">
    <source>
        <dbReference type="Proteomes" id="UP000501728"/>
    </source>
</evidence>
<keyword evidence="3" id="KW-1185">Reference proteome</keyword>
<dbReference type="KEGG" id="mphn:HGG64_01590"/>
<organism evidence="2 3">
    <name type="scientific">Mycoplasma phocoeninasale</name>
    <dbReference type="NCBI Taxonomy" id="2726117"/>
    <lineage>
        <taxon>Bacteria</taxon>
        <taxon>Bacillati</taxon>
        <taxon>Mycoplasmatota</taxon>
        <taxon>Mollicutes</taxon>
        <taxon>Mycoplasmataceae</taxon>
        <taxon>Mycoplasma</taxon>
    </lineage>
</organism>
<name>A0A858U2X8_9MOLU</name>
<feature type="transmembrane region" description="Helical" evidence="1">
    <location>
        <begin position="12"/>
        <end position="37"/>
    </location>
</feature>
<proteinExistence type="predicted"/>
<evidence type="ECO:0000313" key="2">
    <source>
        <dbReference type="EMBL" id="QJG66399.1"/>
    </source>
</evidence>
<dbReference type="AlphaFoldDB" id="A0A858U2X8"/>
<accession>A0A858U2X8</accession>
<keyword evidence="1" id="KW-0472">Membrane</keyword>